<dbReference type="Proteomes" id="UP000397656">
    <property type="component" value="Chromosome 1"/>
</dbReference>
<proteinExistence type="predicted"/>
<name>A0A643G137_9BURK</name>
<evidence type="ECO:0000313" key="1">
    <source>
        <dbReference type="EMBL" id="QOT75722.1"/>
    </source>
</evidence>
<accession>A0A643G137</accession>
<dbReference type="CDD" id="cd14744">
    <property type="entry name" value="PAAR_CT_2"/>
    <property type="match status" value="1"/>
</dbReference>
<dbReference type="Gene3D" id="2.60.200.60">
    <property type="match status" value="1"/>
</dbReference>
<protein>
    <submittedName>
        <fullName evidence="1">PAAR domain-containing protein</fullName>
    </submittedName>
</protein>
<gene>
    <name evidence="1" type="ORF">F7R26_016290</name>
</gene>
<dbReference type="RefSeq" id="WP_150983969.1">
    <property type="nucleotide sequence ID" value="NZ_CP062803.1"/>
</dbReference>
<dbReference type="GeneID" id="98402474"/>
<sequence length="93" mass="9571">MPKKCIKKSDKTAHGGEVIRGSASDFLDGQPLARLGDLVRCPLGYPDGRPHGTNKIVEASSGLTVEGGVVACEGDRSECGCQLIANTDTSVGA</sequence>
<dbReference type="EMBL" id="CP062803">
    <property type="protein sequence ID" value="QOT75722.1"/>
    <property type="molecule type" value="Genomic_DNA"/>
</dbReference>
<dbReference type="AlphaFoldDB" id="A0A643G137"/>
<dbReference type="InterPro" id="IPR008727">
    <property type="entry name" value="PAAR_motif"/>
</dbReference>
<organism evidence="1 2">
    <name type="scientific">Cupriavidus basilensis</name>
    <dbReference type="NCBI Taxonomy" id="68895"/>
    <lineage>
        <taxon>Bacteria</taxon>
        <taxon>Pseudomonadati</taxon>
        <taxon>Pseudomonadota</taxon>
        <taxon>Betaproteobacteria</taxon>
        <taxon>Burkholderiales</taxon>
        <taxon>Burkholderiaceae</taxon>
        <taxon>Cupriavidus</taxon>
    </lineage>
</organism>
<evidence type="ECO:0000313" key="2">
    <source>
        <dbReference type="Proteomes" id="UP000397656"/>
    </source>
</evidence>
<reference evidence="1 2" key="1">
    <citation type="submission" date="2020-10" db="EMBL/GenBank/DDBJ databases">
        <title>Complete genome sequence of Cupriavidus basilensis CCUG 49340T.</title>
        <authorList>
            <person name="Salva-Serra F."/>
            <person name="Donoso R.A."/>
            <person name="Cho K.H."/>
            <person name="Yoo J.A."/>
            <person name="Lee K."/>
            <person name="Yoon S.-H."/>
            <person name="Perez-Pantoja D."/>
            <person name="Moore E.R.B."/>
        </authorList>
    </citation>
    <scope>NUCLEOTIDE SEQUENCE [LARGE SCALE GENOMIC DNA]</scope>
    <source>
        <strain evidence="2">CCUG 49340</strain>
    </source>
</reference>
<dbReference type="Pfam" id="PF05488">
    <property type="entry name" value="PAAR_motif"/>
    <property type="match status" value="1"/>
</dbReference>